<evidence type="ECO:0000256" key="1">
    <source>
        <dbReference type="SAM" id="MobiDB-lite"/>
    </source>
</evidence>
<accession>A0A9W8ZJT9</accession>
<protein>
    <submittedName>
        <fullName evidence="2">Uncharacterized protein</fullName>
    </submittedName>
</protein>
<proteinExistence type="predicted"/>
<reference evidence="2" key="1">
    <citation type="submission" date="2022-10" db="EMBL/GenBank/DDBJ databases">
        <title>Tapping the CABI collections for fungal endophytes: first genome assemblies for Collariella, Neodidymelliopsis, Ascochyta clinopodiicola, Didymella pomorum, Didymosphaeria variabile, Neocosmospora piperis and Neocucurbitaria cava.</title>
        <authorList>
            <person name="Hill R."/>
        </authorList>
    </citation>
    <scope>NUCLEOTIDE SEQUENCE</scope>
    <source>
        <strain evidence="2">IMI 355091</strain>
    </source>
</reference>
<feature type="compositionally biased region" description="Low complexity" evidence="1">
    <location>
        <begin position="82"/>
        <end position="101"/>
    </location>
</feature>
<organism evidence="2 3">
    <name type="scientific">Didymella pomorum</name>
    <dbReference type="NCBI Taxonomy" id="749634"/>
    <lineage>
        <taxon>Eukaryota</taxon>
        <taxon>Fungi</taxon>
        <taxon>Dikarya</taxon>
        <taxon>Ascomycota</taxon>
        <taxon>Pezizomycotina</taxon>
        <taxon>Dothideomycetes</taxon>
        <taxon>Pleosporomycetidae</taxon>
        <taxon>Pleosporales</taxon>
        <taxon>Pleosporineae</taxon>
        <taxon>Didymellaceae</taxon>
        <taxon>Didymella</taxon>
    </lineage>
</organism>
<evidence type="ECO:0000313" key="2">
    <source>
        <dbReference type="EMBL" id="KAJ4407351.1"/>
    </source>
</evidence>
<comment type="caution">
    <text evidence="2">The sequence shown here is derived from an EMBL/GenBank/DDBJ whole genome shotgun (WGS) entry which is preliminary data.</text>
</comment>
<sequence length="179" mass="19114">MVNWSAEKDQTILRGVFAFHDIKNSQPLLEYLAKEIGEGCTPKAVSHRLTNLRKSGKMVNSGSAASTPKGIVSTPRTPRIPASGRGNAKAAKGKKTSGAETTSEDDEPVPSTSVSRKRGRNSATRKSYAESDATSGDEEEEFTPMSKKVKSEPVEEEGVTSAATDNAPLEEEDEGVAFI</sequence>
<dbReference type="EMBL" id="JAPEVA010000021">
    <property type="protein sequence ID" value="KAJ4407351.1"/>
    <property type="molecule type" value="Genomic_DNA"/>
</dbReference>
<gene>
    <name evidence="2" type="ORF">N0V91_003935</name>
</gene>
<feature type="region of interest" description="Disordered" evidence="1">
    <location>
        <begin position="47"/>
        <end position="179"/>
    </location>
</feature>
<dbReference type="OrthoDB" id="5418867at2759"/>
<keyword evidence="3" id="KW-1185">Reference proteome</keyword>
<dbReference type="AlphaFoldDB" id="A0A9W8ZJT9"/>
<name>A0A9W8ZJT9_9PLEO</name>
<evidence type="ECO:0000313" key="3">
    <source>
        <dbReference type="Proteomes" id="UP001140510"/>
    </source>
</evidence>
<feature type="compositionally biased region" description="Polar residues" evidence="1">
    <location>
        <begin position="57"/>
        <end position="66"/>
    </location>
</feature>
<feature type="compositionally biased region" description="Acidic residues" evidence="1">
    <location>
        <begin position="168"/>
        <end position="179"/>
    </location>
</feature>
<dbReference type="Proteomes" id="UP001140510">
    <property type="component" value="Unassembled WGS sequence"/>
</dbReference>